<dbReference type="GO" id="GO:0016491">
    <property type="term" value="F:oxidoreductase activity"/>
    <property type="evidence" value="ECO:0007669"/>
    <property type="project" value="InterPro"/>
</dbReference>
<accession>A0AAD4L4K3</accession>
<reference evidence="2" key="1">
    <citation type="submission" date="2021-12" db="EMBL/GenBank/DDBJ databases">
        <title>Convergent genome expansion in fungi linked to evolution of root-endophyte symbiosis.</title>
        <authorList>
            <consortium name="DOE Joint Genome Institute"/>
            <person name="Ke Y.-H."/>
            <person name="Bonito G."/>
            <person name="Liao H.-L."/>
            <person name="Looney B."/>
            <person name="Rojas-Flechas A."/>
            <person name="Nash J."/>
            <person name="Hameed K."/>
            <person name="Schadt C."/>
            <person name="Martin F."/>
            <person name="Crous P.W."/>
            <person name="Miettinen O."/>
            <person name="Magnuson J.K."/>
            <person name="Labbe J."/>
            <person name="Jacobson D."/>
            <person name="Doktycz M.J."/>
            <person name="Veneault-Fourrey C."/>
            <person name="Kuo A."/>
            <person name="Mondo S."/>
            <person name="Calhoun S."/>
            <person name="Riley R."/>
            <person name="Ohm R."/>
            <person name="LaButti K."/>
            <person name="Andreopoulos B."/>
            <person name="Pangilinan J."/>
            <person name="Nolan M."/>
            <person name="Tritt A."/>
            <person name="Clum A."/>
            <person name="Lipzen A."/>
            <person name="Daum C."/>
            <person name="Barry K."/>
            <person name="Grigoriev I.V."/>
            <person name="Vilgalys R."/>
        </authorList>
    </citation>
    <scope>NUCLEOTIDE SEQUENCE</scope>
    <source>
        <strain evidence="2">PMI_201</strain>
    </source>
</reference>
<gene>
    <name evidence="2" type="ORF">BGW36DRAFT_423624</name>
</gene>
<comment type="caution">
    <text evidence="2">The sequence shown here is derived from an EMBL/GenBank/DDBJ whole genome shotgun (WGS) entry which is preliminary data.</text>
</comment>
<evidence type="ECO:0000256" key="1">
    <source>
        <dbReference type="ARBA" id="ARBA00023604"/>
    </source>
</evidence>
<dbReference type="InterPro" id="IPR044053">
    <property type="entry name" value="AsaB-like"/>
</dbReference>
<proteinExistence type="inferred from homology"/>
<name>A0AAD4L4K3_9EURO</name>
<dbReference type="PANTHER" id="PTHR34598:SF3">
    <property type="entry name" value="OXIDOREDUCTASE AN1597"/>
    <property type="match status" value="1"/>
</dbReference>
<evidence type="ECO:0000313" key="2">
    <source>
        <dbReference type="EMBL" id="KAH8704098.1"/>
    </source>
</evidence>
<dbReference type="GeneID" id="70250142"/>
<sequence>MSVHATLGFLPDEKLFREERPYCLKFEAPKGLRRTNIQAEHRRQIIEDIRGREKDFNLDKNGFALVPFHTKMAYEDFENEDKIVTVYMTEVAAVIQQLVGAFRVQIFEYIRKQHQTFPIATGEAYEHNQPTTMVHIDISKDWARRLAEGLNHKIDMHDLPSQNYRFYNLWRPIRGPVKDWPLALCDNSNLNVHEIEIGDVVFEDFTINNEYIRFSPEQKWHYVSDQQASEAWVFVQGDAKPHTRHGISTSMTVVVFGLHARKGVPHSSFQLRGNNNDHVPRETIEIRALAYFEDDSQPL</sequence>
<comment type="similarity">
    <text evidence="1">Belongs to the asaB hydroxylase/desaturase family.</text>
</comment>
<dbReference type="Proteomes" id="UP001201262">
    <property type="component" value="Unassembled WGS sequence"/>
</dbReference>
<dbReference type="EMBL" id="JAJTJA010000002">
    <property type="protein sequence ID" value="KAH8704098.1"/>
    <property type="molecule type" value="Genomic_DNA"/>
</dbReference>
<protein>
    <submittedName>
        <fullName evidence="2">Uncharacterized protein</fullName>
    </submittedName>
</protein>
<dbReference type="RefSeq" id="XP_046077116.1">
    <property type="nucleotide sequence ID" value="XM_046219855.1"/>
</dbReference>
<keyword evidence="3" id="KW-1185">Reference proteome</keyword>
<evidence type="ECO:0000313" key="3">
    <source>
        <dbReference type="Proteomes" id="UP001201262"/>
    </source>
</evidence>
<dbReference type="AlphaFoldDB" id="A0AAD4L4K3"/>
<organism evidence="2 3">
    <name type="scientific">Talaromyces proteolyticus</name>
    <dbReference type="NCBI Taxonomy" id="1131652"/>
    <lineage>
        <taxon>Eukaryota</taxon>
        <taxon>Fungi</taxon>
        <taxon>Dikarya</taxon>
        <taxon>Ascomycota</taxon>
        <taxon>Pezizomycotina</taxon>
        <taxon>Eurotiomycetes</taxon>
        <taxon>Eurotiomycetidae</taxon>
        <taxon>Eurotiales</taxon>
        <taxon>Trichocomaceae</taxon>
        <taxon>Talaromyces</taxon>
        <taxon>Talaromyces sect. Bacilispori</taxon>
    </lineage>
</organism>
<dbReference type="PANTHER" id="PTHR34598">
    <property type="entry name" value="BLL6449 PROTEIN"/>
    <property type="match status" value="1"/>
</dbReference>
<dbReference type="NCBIfam" id="NF041278">
    <property type="entry name" value="CmcJ_NvfI_EfuI"/>
    <property type="match status" value="1"/>
</dbReference>